<name>A0A3N4LCF7_9PEZI</name>
<organism evidence="1 2">
    <name type="scientific">Terfezia boudieri ATCC MYA-4762</name>
    <dbReference type="NCBI Taxonomy" id="1051890"/>
    <lineage>
        <taxon>Eukaryota</taxon>
        <taxon>Fungi</taxon>
        <taxon>Dikarya</taxon>
        <taxon>Ascomycota</taxon>
        <taxon>Pezizomycotina</taxon>
        <taxon>Pezizomycetes</taxon>
        <taxon>Pezizales</taxon>
        <taxon>Pezizaceae</taxon>
        <taxon>Terfezia</taxon>
    </lineage>
</organism>
<dbReference type="EMBL" id="ML121573">
    <property type="protein sequence ID" value="RPB20376.1"/>
    <property type="molecule type" value="Genomic_DNA"/>
</dbReference>
<dbReference type="OrthoDB" id="5419268at2759"/>
<dbReference type="AlphaFoldDB" id="A0A3N4LCF7"/>
<evidence type="ECO:0000313" key="2">
    <source>
        <dbReference type="Proteomes" id="UP000267821"/>
    </source>
</evidence>
<reference evidence="1 2" key="1">
    <citation type="journal article" date="2018" name="Nat. Ecol. Evol.">
        <title>Pezizomycetes genomes reveal the molecular basis of ectomycorrhizal truffle lifestyle.</title>
        <authorList>
            <person name="Murat C."/>
            <person name="Payen T."/>
            <person name="Noel B."/>
            <person name="Kuo A."/>
            <person name="Morin E."/>
            <person name="Chen J."/>
            <person name="Kohler A."/>
            <person name="Krizsan K."/>
            <person name="Balestrini R."/>
            <person name="Da Silva C."/>
            <person name="Montanini B."/>
            <person name="Hainaut M."/>
            <person name="Levati E."/>
            <person name="Barry K.W."/>
            <person name="Belfiori B."/>
            <person name="Cichocki N."/>
            <person name="Clum A."/>
            <person name="Dockter R.B."/>
            <person name="Fauchery L."/>
            <person name="Guy J."/>
            <person name="Iotti M."/>
            <person name="Le Tacon F."/>
            <person name="Lindquist E.A."/>
            <person name="Lipzen A."/>
            <person name="Malagnac F."/>
            <person name="Mello A."/>
            <person name="Molinier V."/>
            <person name="Miyauchi S."/>
            <person name="Poulain J."/>
            <person name="Riccioni C."/>
            <person name="Rubini A."/>
            <person name="Sitrit Y."/>
            <person name="Splivallo R."/>
            <person name="Traeger S."/>
            <person name="Wang M."/>
            <person name="Zifcakova L."/>
            <person name="Wipf D."/>
            <person name="Zambonelli A."/>
            <person name="Paolocci F."/>
            <person name="Nowrousian M."/>
            <person name="Ottonello S."/>
            <person name="Baldrian P."/>
            <person name="Spatafora J.W."/>
            <person name="Henrissat B."/>
            <person name="Nagy L.G."/>
            <person name="Aury J.M."/>
            <person name="Wincker P."/>
            <person name="Grigoriev I.V."/>
            <person name="Bonfante P."/>
            <person name="Martin F.M."/>
        </authorList>
    </citation>
    <scope>NUCLEOTIDE SEQUENCE [LARGE SCALE GENOMIC DNA]</scope>
    <source>
        <strain evidence="1 2">ATCC MYA-4762</strain>
    </source>
</reference>
<keyword evidence="2" id="KW-1185">Reference proteome</keyword>
<accession>A0A3N4LCF7</accession>
<protein>
    <submittedName>
        <fullName evidence="1">Uncharacterized protein</fullName>
    </submittedName>
</protein>
<dbReference type="Proteomes" id="UP000267821">
    <property type="component" value="Unassembled WGS sequence"/>
</dbReference>
<gene>
    <name evidence="1" type="ORF">L211DRAFT_852400</name>
</gene>
<dbReference type="InParanoid" id="A0A3N4LCF7"/>
<sequence>MGLYVNYKCWSGLRPSYLIGCSHLASVLPLNARAGTVHVLLLNSCGHLIAAVTSISSQSLLSEVLPLSACKHFYRKYFYCKSLLAQVTSISTEAIYQLLDQDMSVTEVPAFLMFLESELSSLKSSQIQHDMFATFEDADTFLQKAIGRFLKVNVQHTSFRELVIRQGLTYKLADRRHARFPTTGLDVSKLQLDIPVTESLLKWATEILDRSIEVAKSVRLDDPGKICLQGWSPGQLSNPRFDWVKNKTKVLKNDELMVQHKNICAVFAVAWNLALRKYPKEIINDFEAFMALKNPPRIGTTSGPHLCTEYIKKQKVLVWCTEY</sequence>
<proteinExistence type="predicted"/>
<evidence type="ECO:0000313" key="1">
    <source>
        <dbReference type="EMBL" id="RPB20376.1"/>
    </source>
</evidence>
<dbReference type="STRING" id="1051890.A0A3N4LCF7"/>